<dbReference type="SUPFAM" id="SSF46785">
    <property type="entry name" value="Winged helix' DNA-binding domain"/>
    <property type="match status" value="1"/>
</dbReference>
<name>A0ABR8E2S8_9NOSO</name>
<evidence type="ECO:0000313" key="2">
    <source>
        <dbReference type="Proteomes" id="UP000623440"/>
    </source>
</evidence>
<organism evidence="1 2">
    <name type="scientific">Nostoc flagelliforme FACHB-838</name>
    <dbReference type="NCBI Taxonomy" id="2692904"/>
    <lineage>
        <taxon>Bacteria</taxon>
        <taxon>Bacillati</taxon>
        <taxon>Cyanobacteriota</taxon>
        <taxon>Cyanophyceae</taxon>
        <taxon>Nostocales</taxon>
        <taxon>Nostocaceae</taxon>
        <taxon>Nostoc</taxon>
    </lineage>
</organism>
<sequence length="62" mass="7018">MPPAAKKFLTSEQVSKLQEGLKESGLPHVRERILIILLQNDGKPQREIAKFLGCSPRTVAYW</sequence>
<dbReference type="InterPro" id="IPR036388">
    <property type="entry name" value="WH-like_DNA-bd_sf"/>
</dbReference>
<dbReference type="EMBL" id="JACJSI010000212">
    <property type="protein sequence ID" value="MBD2534929.1"/>
    <property type="molecule type" value="Genomic_DNA"/>
</dbReference>
<proteinExistence type="predicted"/>
<comment type="caution">
    <text evidence="1">The sequence shown here is derived from an EMBL/GenBank/DDBJ whole genome shotgun (WGS) entry which is preliminary data.</text>
</comment>
<reference evidence="1 2" key="1">
    <citation type="journal article" date="2020" name="ISME J.">
        <title>Comparative genomics reveals insights into cyanobacterial evolution and habitat adaptation.</title>
        <authorList>
            <person name="Chen M.Y."/>
            <person name="Teng W.K."/>
            <person name="Zhao L."/>
            <person name="Hu C.X."/>
            <person name="Zhou Y.K."/>
            <person name="Han B.P."/>
            <person name="Song L.R."/>
            <person name="Shu W.S."/>
        </authorList>
    </citation>
    <scope>NUCLEOTIDE SEQUENCE [LARGE SCALE GENOMIC DNA]</scope>
    <source>
        <strain evidence="1 2">FACHB-838</strain>
    </source>
</reference>
<keyword evidence="2" id="KW-1185">Reference proteome</keyword>
<dbReference type="Gene3D" id="1.10.10.10">
    <property type="entry name" value="Winged helix-like DNA-binding domain superfamily/Winged helix DNA-binding domain"/>
    <property type="match status" value="1"/>
</dbReference>
<accession>A0ABR8E2S8</accession>
<protein>
    <submittedName>
        <fullName evidence="1">Helix-turn-helix domain-containing protein</fullName>
    </submittedName>
</protein>
<dbReference type="RefSeq" id="WP_190945805.1">
    <property type="nucleotide sequence ID" value="NZ_JACJSI010000212.1"/>
</dbReference>
<dbReference type="Proteomes" id="UP000623440">
    <property type="component" value="Unassembled WGS sequence"/>
</dbReference>
<dbReference type="Pfam" id="PF13384">
    <property type="entry name" value="HTH_23"/>
    <property type="match status" value="1"/>
</dbReference>
<gene>
    <name evidence="1" type="ORF">H6G97_38045</name>
</gene>
<dbReference type="InterPro" id="IPR036390">
    <property type="entry name" value="WH_DNA-bd_sf"/>
</dbReference>
<feature type="non-terminal residue" evidence="1">
    <location>
        <position position="62"/>
    </location>
</feature>
<evidence type="ECO:0000313" key="1">
    <source>
        <dbReference type="EMBL" id="MBD2534929.1"/>
    </source>
</evidence>